<dbReference type="Proteomes" id="UP000070136">
    <property type="component" value="Unassembled WGS sequence"/>
</dbReference>
<feature type="signal peptide" evidence="1">
    <location>
        <begin position="1"/>
        <end position="19"/>
    </location>
</feature>
<keyword evidence="1" id="KW-0732">Signal</keyword>
<feature type="chain" id="PRO_5038814169" description="Lipoprotein" evidence="1">
    <location>
        <begin position="20"/>
        <end position="118"/>
    </location>
</feature>
<organism evidence="2 3">
    <name type="scientific">Streptococcus mitis</name>
    <dbReference type="NCBI Taxonomy" id="28037"/>
    <lineage>
        <taxon>Bacteria</taxon>
        <taxon>Bacillati</taxon>
        <taxon>Bacillota</taxon>
        <taxon>Bacilli</taxon>
        <taxon>Lactobacillales</taxon>
        <taxon>Streptococcaceae</taxon>
        <taxon>Streptococcus</taxon>
        <taxon>Streptococcus mitis group</taxon>
    </lineage>
</organism>
<dbReference type="EMBL" id="LQOA01000007">
    <property type="protein sequence ID" value="KXU00350.1"/>
    <property type="molecule type" value="Genomic_DNA"/>
</dbReference>
<dbReference type="OrthoDB" id="2235580at2"/>
<dbReference type="PROSITE" id="PS51257">
    <property type="entry name" value="PROKAR_LIPOPROTEIN"/>
    <property type="match status" value="1"/>
</dbReference>
<dbReference type="PATRIC" id="fig|28037.234.peg.261"/>
<proteinExistence type="predicted"/>
<evidence type="ECO:0000256" key="1">
    <source>
        <dbReference type="SAM" id="SignalP"/>
    </source>
</evidence>
<protein>
    <recommendedName>
        <fullName evidence="4">Lipoprotein</fullName>
    </recommendedName>
</protein>
<gene>
    <name evidence="2" type="ORF">SMIDD28_00248</name>
</gene>
<sequence>MKKKLAFVLSLVTSLLLLAACSSADGTYVYQGSMPFMEEATVTIQIKGDKGQVHTSGKTIGILTEGKPTEQTDEMKVNQKEKTLELSSLKLGYEIKGGELTITSDPSGVLAGKSFKKK</sequence>
<reference evidence="2 3" key="1">
    <citation type="submission" date="2016-01" db="EMBL/GenBank/DDBJ databases">
        <title>Highly variable Streptococcus oralis are common among viridans streptococci isolated from primates.</title>
        <authorList>
            <person name="Denapaite D."/>
            <person name="Rieger M."/>
            <person name="Koendgen S."/>
            <person name="Brueckner R."/>
            <person name="Ochigava I."/>
            <person name="Kappeler P."/>
            <person name="Maetz-Rensing K."/>
            <person name="Leendertz F."/>
            <person name="Hakenbeck R."/>
        </authorList>
    </citation>
    <scope>NUCLEOTIDE SEQUENCE [LARGE SCALE GENOMIC DNA]</scope>
    <source>
        <strain evidence="2 3">DD28</strain>
    </source>
</reference>
<evidence type="ECO:0000313" key="3">
    <source>
        <dbReference type="Proteomes" id="UP000070136"/>
    </source>
</evidence>
<evidence type="ECO:0000313" key="2">
    <source>
        <dbReference type="EMBL" id="KXU00350.1"/>
    </source>
</evidence>
<name>A0A139QCS7_STRMT</name>
<accession>A0A139QCS7</accession>
<dbReference type="RefSeq" id="WP_061424111.1">
    <property type="nucleotide sequence ID" value="NZ_KQ970261.1"/>
</dbReference>
<comment type="caution">
    <text evidence="2">The sequence shown here is derived from an EMBL/GenBank/DDBJ whole genome shotgun (WGS) entry which is preliminary data.</text>
</comment>
<dbReference type="AlphaFoldDB" id="A0A139QCS7"/>
<evidence type="ECO:0008006" key="4">
    <source>
        <dbReference type="Google" id="ProtNLM"/>
    </source>
</evidence>